<keyword evidence="2" id="KW-1185">Reference proteome</keyword>
<dbReference type="STRING" id="228230.RMCC_5883"/>
<accession>A0A100WJE1</accession>
<dbReference type="EMBL" id="BCSY01000113">
    <property type="protein sequence ID" value="GAS98918.1"/>
    <property type="molecule type" value="Genomic_DNA"/>
</dbReference>
<dbReference type="AlphaFoldDB" id="A0A100WJE1"/>
<protein>
    <submittedName>
        <fullName evidence="1">Gp85</fullName>
    </submittedName>
</protein>
<reference evidence="2" key="2">
    <citation type="submission" date="2016-02" db="EMBL/GenBank/DDBJ databases">
        <title>Draft genome sequence of five rapidly growing Mycobacterium species.</title>
        <authorList>
            <person name="Katahira K."/>
            <person name="Gotou Y."/>
            <person name="Iida K."/>
            <person name="Ogura Y."/>
            <person name="Hayashi T."/>
        </authorList>
    </citation>
    <scope>NUCLEOTIDE SEQUENCE [LARGE SCALE GENOMIC DNA]</scope>
    <source>
        <strain evidence="2">JCM15298</strain>
    </source>
</reference>
<comment type="caution">
    <text evidence="1">The sequence shown here is derived from an EMBL/GenBank/DDBJ whole genome shotgun (WGS) entry which is preliminary data.</text>
</comment>
<proteinExistence type="predicted"/>
<evidence type="ECO:0000313" key="2">
    <source>
        <dbReference type="Proteomes" id="UP000069443"/>
    </source>
</evidence>
<dbReference type="Proteomes" id="UP000069443">
    <property type="component" value="Unassembled WGS sequence"/>
</dbReference>
<sequence>MICSGNPPICTGPFITPVPEEWRLEITDLQDPDWVGTVAVDETVYDRCNLHELWPECSQGQSGDVR</sequence>
<evidence type="ECO:0000313" key="1">
    <source>
        <dbReference type="EMBL" id="GAS98918.1"/>
    </source>
</evidence>
<organism evidence="1 2">
    <name type="scientific">Mycolicibacterium canariasense</name>
    <name type="common">Mycobacterium canariasense</name>
    <dbReference type="NCBI Taxonomy" id="228230"/>
    <lineage>
        <taxon>Bacteria</taxon>
        <taxon>Bacillati</taxon>
        <taxon>Actinomycetota</taxon>
        <taxon>Actinomycetes</taxon>
        <taxon>Mycobacteriales</taxon>
        <taxon>Mycobacteriaceae</taxon>
        <taxon>Mycolicibacterium</taxon>
    </lineage>
</organism>
<gene>
    <name evidence="1" type="ORF">RMCC_5883</name>
</gene>
<reference evidence="2" key="1">
    <citation type="journal article" date="2016" name="Genome Announc.">
        <title>Draft Genome Sequences of Five Rapidly Growing Mycobacterium Species, M. thermoresistibile, M. fortuitum subsp. acetamidolyticum, M. canariasense, M. brisbanense, and M. novocastrense.</title>
        <authorList>
            <person name="Katahira K."/>
            <person name="Ogura Y."/>
            <person name="Gotoh Y."/>
            <person name="Hayashi T."/>
        </authorList>
    </citation>
    <scope>NUCLEOTIDE SEQUENCE [LARGE SCALE GENOMIC DNA]</scope>
    <source>
        <strain evidence="2">JCM15298</strain>
    </source>
</reference>
<name>A0A100WJE1_MYCCR</name>